<evidence type="ECO:0000313" key="2">
    <source>
        <dbReference type="Proteomes" id="UP000294847"/>
    </source>
</evidence>
<accession>A0A4P7NG76</accession>
<evidence type="ECO:0000313" key="1">
    <source>
        <dbReference type="EMBL" id="QBZ60927.1"/>
    </source>
</evidence>
<proteinExistence type="predicted"/>
<sequence length="148" mass="16202">MLTLQAALRNDAPPSKAKPACCFAGIRLSQYQPVRLHLERPNVNLETVAVFSQWHNIPIIFQYVGLYNLGQVPKRAHRPDAASSQAVKNPHNHRLLTLGSRRQVANADISVVLTPLDGVQHEVLVAGQGQNLRGELGKHRVGTGSDHA</sequence>
<gene>
    <name evidence="1" type="ORF">PoMZ_07871</name>
</gene>
<organism evidence="1 2">
    <name type="scientific">Pyricularia oryzae</name>
    <name type="common">Rice blast fungus</name>
    <name type="synonym">Magnaporthe oryzae</name>
    <dbReference type="NCBI Taxonomy" id="318829"/>
    <lineage>
        <taxon>Eukaryota</taxon>
        <taxon>Fungi</taxon>
        <taxon>Dikarya</taxon>
        <taxon>Ascomycota</taxon>
        <taxon>Pezizomycotina</taxon>
        <taxon>Sordariomycetes</taxon>
        <taxon>Sordariomycetidae</taxon>
        <taxon>Magnaporthales</taxon>
        <taxon>Pyriculariaceae</taxon>
        <taxon>Pyricularia</taxon>
    </lineage>
</organism>
<dbReference type="AlphaFoldDB" id="A0A4P7NG76"/>
<dbReference type="EMBL" id="CP034207">
    <property type="protein sequence ID" value="QBZ60927.1"/>
    <property type="molecule type" value="Genomic_DNA"/>
</dbReference>
<name>A0A4P7NG76_PYROR</name>
<dbReference type="Proteomes" id="UP000294847">
    <property type="component" value="Chromosome 4"/>
</dbReference>
<reference evidence="1 2" key="1">
    <citation type="journal article" date="2019" name="Mol. Biol. Evol.">
        <title>Blast fungal genomes show frequent chromosomal changes, gene gains and losses, and effector gene turnover.</title>
        <authorList>
            <person name="Gomez Luciano L.B."/>
            <person name="Jason Tsai I."/>
            <person name="Chuma I."/>
            <person name="Tosa Y."/>
            <person name="Chen Y.H."/>
            <person name="Li J.Y."/>
            <person name="Li M.Y."/>
            <person name="Jade Lu M.Y."/>
            <person name="Nakayashiki H."/>
            <person name="Li W.H."/>
        </authorList>
    </citation>
    <scope>NUCLEOTIDE SEQUENCE [LARGE SCALE GENOMIC DNA]</scope>
    <source>
        <strain evidence="1">MZ5-1-6</strain>
    </source>
</reference>
<protein>
    <submittedName>
        <fullName evidence="1">Uncharacterized protein</fullName>
    </submittedName>
</protein>